<evidence type="ECO:0000256" key="2">
    <source>
        <dbReference type="ARBA" id="ARBA00024446"/>
    </source>
</evidence>
<dbReference type="SUPFAM" id="SSF159133">
    <property type="entry name" value="EutN/CcmL-like"/>
    <property type="match status" value="1"/>
</dbReference>
<protein>
    <recommendedName>
        <fullName evidence="4">Ethanolamine utilization protein EutN</fullName>
    </recommendedName>
</protein>
<dbReference type="EMBL" id="DSQF01000012">
    <property type="protein sequence ID" value="HGZ42828.1"/>
    <property type="molecule type" value="Genomic_DNA"/>
</dbReference>
<sequence>MFAARVVGEVVATVKHGDLAGRKLLLVQPVSPGDAALGAPHIAVDAVDAGPGDLVLVLDEGNGAAQVLRRARGAVRTVVVGVVDRVTEKEP</sequence>
<proteinExistence type="predicted"/>
<evidence type="ECO:0008006" key="4">
    <source>
        <dbReference type="Google" id="ProtNLM"/>
    </source>
</evidence>
<organism evidence="3">
    <name type="scientific">Eiseniibacteriota bacterium</name>
    <dbReference type="NCBI Taxonomy" id="2212470"/>
    <lineage>
        <taxon>Bacteria</taxon>
        <taxon>Candidatus Eiseniibacteriota</taxon>
    </lineage>
</organism>
<dbReference type="GO" id="GO:0031469">
    <property type="term" value="C:bacterial microcompartment"/>
    <property type="evidence" value="ECO:0007669"/>
    <property type="project" value="UniProtKB-SubCell"/>
</dbReference>
<dbReference type="PANTHER" id="PTHR36539">
    <property type="entry name" value="ETHANOLAMINE UTILIZATION PROTEIN EUTN"/>
    <property type="match status" value="1"/>
</dbReference>
<keyword evidence="2" id="KW-1283">Bacterial microcompartment</keyword>
<dbReference type="Pfam" id="PF03319">
    <property type="entry name" value="EutN_CcmL"/>
    <property type="match status" value="1"/>
</dbReference>
<evidence type="ECO:0000256" key="1">
    <source>
        <dbReference type="ARBA" id="ARBA00024322"/>
    </source>
</evidence>
<dbReference type="PROSITE" id="PS51932">
    <property type="entry name" value="BMV"/>
    <property type="match status" value="1"/>
</dbReference>
<comment type="caution">
    <text evidence="3">The sequence shown here is derived from an EMBL/GenBank/DDBJ whole genome shotgun (WGS) entry which is preliminary data.</text>
</comment>
<dbReference type="AlphaFoldDB" id="A0A832I5B0"/>
<comment type="subcellular location">
    <subcellularLocation>
        <location evidence="1">Bacterial microcompartment</location>
    </subcellularLocation>
</comment>
<dbReference type="Gene3D" id="2.40.50.220">
    <property type="entry name" value="EutN/Ccml"/>
    <property type="match status" value="1"/>
</dbReference>
<dbReference type="InterPro" id="IPR004992">
    <property type="entry name" value="EutN_CcmL"/>
</dbReference>
<gene>
    <name evidence="3" type="ORF">ENR23_05265</name>
</gene>
<name>A0A832I5B0_UNCEI</name>
<accession>A0A832I5B0</accession>
<dbReference type="InterPro" id="IPR036677">
    <property type="entry name" value="EutN_CcmL_sf"/>
</dbReference>
<reference evidence="3" key="1">
    <citation type="journal article" date="2020" name="mSystems">
        <title>Genome- and Community-Level Interaction Insights into Carbon Utilization and Element Cycling Functions of Hydrothermarchaeota in Hydrothermal Sediment.</title>
        <authorList>
            <person name="Zhou Z."/>
            <person name="Liu Y."/>
            <person name="Xu W."/>
            <person name="Pan J."/>
            <person name="Luo Z.H."/>
            <person name="Li M."/>
        </authorList>
    </citation>
    <scope>NUCLEOTIDE SEQUENCE [LARGE SCALE GENOMIC DNA]</scope>
    <source>
        <strain evidence="3">SpSt-381</strain>
    </source>
</reference>
<evidence type="ECO:0000313" key="3">
    <source>
        <dbReference type="EMBL" id="HGZ42828.1"/>
    </source>
</evidence>